<dbReference type="PANTHER" id="PTHR11552:SF210">
    <property type="entry name" value="GLUCOSE-METHANOL-CHOLINE OXIDOREDUCTASE N-TERMINAL DOMAIN-CONTAINING PROTEIN-RELATED"/>
    <property type="match status" value="1"/>
</dbReference>
<dbReference type="PANTHER" id="PTHR11552">
    <property type="entry name" value="GLUCOSE-METHANOL-CHOLINE GMC OXIDOREDUCTASE"/>
    <property type="match status" value="1"/>
</dbReference>
<dbReference type="AlphaFoldDB" id="A0A6A6X3M5"/>
<dbReference type="GO" id="GO:0050660">
    <property type="term" value="F:flavin adenine dinucleotide binding"/>
    <property type="evidence" value="ECO:0007669"/>
    <property type="project" value="InterPro"/>
</dbReference>
<dbReference type="InterPro" id="IPR036188">
    <property type="entry name" value="FAD/NAD-bd_sf"/>
</dbReference>
<dbReference type="PIRSF" id="PIRSF000137">
    <property type="entry name" value="Alcohol_oxidase"/>
    <property type="match status" value="1"/>
</dbReference>
<keyword evidence="6" id="KW-1185">Reference proteome</keyword>
<comment type="similarity">
    <text evidence="1 3">Belongs to the GMC oxidoreductase family.</text>
</comment>
<keyword evidence="2 3" id="KW-0274">FAD</keyword>
<accession>A0A6A6X3M5</accession>
<organism evidence="5 6">
    <name type="scientific">Melanomma pulvis-pyrius CBS 109.77</name>
    <dbReference type="NCBI Taxonomy" id="1314802"/>
    <lineage>
        <taxon>Eukaryota</taxon>
        <taxon>Fungi</taxon>
        <taxon>Dikarya</taxon>
        <taxon>Ascomycota</taxon>
        <taxon>Pezizomycotina</taxon>
        <taxon>Dothideomycetes</taxon>
        <taxon>Pleosporomycetidae</taxon>
        <taxon>Pleosporales</taxon>
        <taxon>Melanommataceae</taxon>
        <taxon>Melanomma</taxon>
    </lineage>
</organism>
<name>A0A6A6X3M5_9PLEO</name>
<dbReference type="InterPro" id="IPR012132">
    <property type="entry name" value="GMC_OxRdtase"/>
</dbReference>
<dbReference type="InterPro" id="IPR007867">
    <property type="entry name" value="GMC_OxRtase_C"/>
</dbReference>
<dbReference type="Proteomes" id="UP000799757">
    <property type="component" value="Unassembled WGS sequence"/>
</dbReference>
<dbReference type="OrthoDB" id="269227at2759"/>
<evidence type="ECO:0000256" key="3">
    <source>
        <dbReference type="RuleBase" id="RU003968"/>
    </source>
</evidence>
<keyword evidence="3" id="KW-0285">Flavoprotein</keyword>
<feature type="domain" description="Glucose-methanol-choline oxidoreductase N-terminal" evidence="4">
    <location>
        <begin position="89"/>
        <end position="112"/>
    </location>
</feature>
<sequence>MSVEEFASKSYDYIVVGGGTAGLVIAARLSEDPNVTVGVLEAGGNRLDDLLIDGPNTFLNLLDKPEYDWCFKTVPQKGTQHRVHGWARGKVLGGSSAINYNMFSMASRQDLDNWKELGNEGWGFDDLAPYYRKSETYHAPSKILSSKINDKYVDPLLRGTSGPIQISFCEADTQWQQEMWPKTCINAGYAPPKDPRSGSAIGGFNQLTTVDPKTMKRSYSARAYYEPNQARNNLSLLTEALVEKIVLEKNGSGDATATGVKFAVNSTTHTVKVNKEVIICGGVINSPQILELSGIGSASVLQKAGVNVVVDNPNVGENLNDHTATGLPLAVKDEYPTAEVLLRNPELAGQAMQAYIEHKAGPFTNAPTTTGFVPLHMADPSLSEPEKHIQSLIAAFQKAHPDADPAGRNPLLARQLVDRSEAIGQMVLVGVGADISSVEFPSKIFVHDAPGNWITLGVCSTRSLSRGSIHIESSDPTKQPIIDPAYFSHPLDLDIAARSMLHALSLVAFEPMQSVFKRDAKGGLIIHPSWTKDLPKTIEEAKELVAANTVTEYHPIGTCAMLPKEKGGVIDSNLKVYGTSNVRVVDASIFPTHVQGNIVSLVYAVAEKGADLIKGKQTNGVNGH</sequence>
<dbReference type="Pfam" id="PF00732">
    <property type="entry name" value="GMC_oxred_N"/>
    <property type="match status" value="1"/>
</dbReference>
<gene>
    <name evidence="5" type="ORF">K505DRAFT_377146</name>
</gene>
<dbReference type="Gene3D" id="3.50.50.60">
    <property type="entry name" value="FAD/NAD(P)-binding domain"/>
    <property type="match status" value="1"/>
</dbReference>
<proteinExistence type="inferred from homology"/>
<evidence type="ECO:0000256" key="2">
    <source>
        <dbReference type="PIRSR" id="PIRSR000137-2"/>
    </source>
</evidence>
<protein>
    <submittedName>
        <fullName evidence="5">GMC oxidoreductase</fullName>
    </submittedName>
</protein>
<evidence type="ECO:0000313" key="6">
    <source>
        <dbReference type="Proteomes" id="UP000799757"/>
    </source>
</evidence>
<dbReference type="Pfam" id="PF05199">
    <property type="entry name" value="GMC_oxred_C"/>
    <property type="match status" value="1"/>
</dbReference>
<dbReference type="InterPro" id="IPR000172">
    <property type="entry name" value="GMC_OxRdtase_N"/>
</dbReference>
<dbReference type="EMBL" id="MU002045">
    <property type="protein sequence ID" value="KAF2790966.1"/>
    <property type="molecule type" value="Genomic_DNA"/>
</dbReference>
<dbReference type="SUPFAM" id="SSF51905">
    <property type="entry name" value="FAD/NAD(P)-binding domain"/>
    <property type="match status" value="1"/>
</dbReference>
<comment type="cofactor">
    <cofactor evidence="2">
        <name>FAD</name>
        <dbReference type="ChEBI" id="CHEBI:57692"/>
    </cofactor>
</comment>
<dbReference type="PROSITE" id="PS00623">
    <property type="entry name" value="GMC_OXRED_1"/>
    <property type="match status" value="1"/>
</dbReference>
<evidence type="ECO:0000259" key="4">
    <source>
        <dbReference type="PROSITE" id="PS00623"/>
    </source>
</evidence>
<evidence type="ECO:0000313" key="5">
    <source>
        <dbReference type="EMBL" id="KAF2790966.1"/>
    </source>
</evidence>
<dbReference type="SUPFAM" id="SSF54373">
    <property type="entry name" value="FAD-linked reductases, C-terminal domain"/>
    <property type="match status" value="1"/>
</dbReference>
<dbReference type="Gene3D" id="3.30.560.10">
    <property type="entry name" value="Glucose Oxidase, domain 3"/>
    <property type="match status" value="1"/>
</dbReference>
<feature type="binding site" evidence="2">
    <location>
        <position position="91"/>
    </location>
    <ligand>
        <name>FAD</name>
        <dbReference type="ChEBI" id="CHEBI:57692"/>
    </ligand>
</feature>
<evidence type="ECO:0000256" key="1">
    <source>
        <dbReference type="ARBA" id="ARBA00010790"/>
    </source>
</evidence>
<reference evidence="5" key="1">
    <citation type="journal article" date="2020" name="Stud. Mycol.">
        <title>101 Dothideomycetes genomes: a test case for predicting lifestyles and emergence of pathogens.</title>
        <authorList>
            <person name="Haridas S."/>
            <person name="Albert R."/>
            <person name="Binder M."/>
            <person name="Bloem J."/>
            <person name="Labutti K."/>
            <person name="Salamov A."/>
            <person name="Andreopoulos B."/>
            <person name="Baker S."/>
            <person name="Barry K."/>
            <person name="Bills G."/>
            <person name="Bluhm B."/>
            <person name="Cannon C."/>
            <person name="Castanera R."/>
            <person name="Culley D."/>
            <person name="Daum C."/>
            <person name="Ezra D."/>
            <person name="Gonzalez J."/>
            <person name="Henrissat B."/>
            <person name="Kuo A."/>
            <person name="Liang C."/>
            <person name="Lipzen A."/>
            <person name="Lutzoni F."/>
            <person name="Magnuson J."/>
            <person name="Mondo S."/>
            <person name="Nolan M."/>
            <person name="Ohm R."/>
            <person name="Pangilinan J."/>
            <person name="Park H.-J."/>
            <person name="Ramirez L."/>
            <person name="Alfaro M."/>
            <person name="Sun H."/>
            <person name="Tritt A."/>
            <person name="Yoshinaga Y."/>
            <person name="Zwiers L.-H."/>
            <person name="Turgeon B."/>
            <person name="Goodwin S."/>
            <person name="Spatafora J."/>
            <person name="Crous P."/>
            <person name="Grigoriev I."/>
        </authorList>
    </citation>
    <scope>NUCLEOTIDE SEQUENCE</scope>
    <source>
        <strain evidence="5">CBS 109.77</strain>
    </source>
</reference>
<feature type="binding site" evidence="2">
    <location>
        <position position="242"/>
    </location>
    <ligand>
        <name>FAD</name>
        <dbReference type="ChEBI" id="CHEBI:57692"/>
    </ligand>
</feature>
<dbReference type="GO" id="GO:0016614">
    <property type="term" value="F:oxidoreductase activity, acting on CH-OH group of donors"/>
    <property type="evidence" value="ECO:0007669"/>
    <property type="project" value="InterPro"/>
</dbReference>